<dbReference type="Pfam" id="PF14215">
    <property type="entry name" value="bHLH-MYC_N"/>
    <property type="match status" value="1"/>
</dbReference>
<feature type="region of interest" description="Disordered" evidence="5">
    <location>
        <begin position="528"/>
        <end position="550"/>
    </location>
</feature>
<dbReference type="PANTHER" id="PTHR46196">
    <property type="entry name" value="TRANSCRIPTION FACTOR BHLH155-LIKE ISOFORM X1-RELATED"/>
    <property type="match status" value="1"/>
</dbReference>
<dbReference type="RefSeq" id="XP_048138118.1">
    <property type="nucleotide sequence ID" value="XM_048282161.1"/>
</dbReference>
<organism evidence="7 8">
    <name type="scientific">Rhodamnia argentea</name>
    <dbReference type="NCBI Taxonomy" id="178133"/>
    <lineage>
        <taxon>Eukaryota</taxon>
        <taxon>Viridiplantae</taxon>
        <taxon>Streptophyta</taxon>
        <taxon>Embryophyta</taxon>
        <taxon>Tracheophyta</taxon>
        <taxon>Spermatophyta</taxon>
        <taxon>Magnoliopsida</taxon>
        <taxon>eudicotyledons</taxon>
        <taxon>Gunneridae</taxon>
        <taxon>Pentapetalae</taxon>
        <taxon>rosids</taxon>
        <taxon>malvids</taxon>
        <taxon>Myrtales</taxon>
        <taxon>Myrtaceae</taxon>
        <taxon>Myrtoideae</taxon>
        <taxon>Myrteae</taxon>
        <taxon>Australasian group</taxon>
        <taxon>Rhodamnia</taxon>
    </lineage>
</organism>
<feature type="region of interest" description="Disordered" evidence="5">
    <location>
        <begin position="443"/>
        <end position="466"/>
    </location>
</feature>
<dbReference type="InterPro" id="IPR025610">
    <property type="entry name" value="MYC/MYB_N"/>
</dbReference>
<feature type="compositionally biased region" description="Basic and acidic residues" evidence="5">
    <location>
        <begin position="536"/>
        <end position="550"/>
    </location>
</feature>
<evidence type="ECO:0000256" key="3">
    <source>
        <dbReference type="ARBA" id="ARBA00023163"/>
    </source>
</evidence>
<evidence type="ECO:0000313" key="8">
    <source>
        <dbReference type="RefSeq" id="XP_048138118.1"/>
    </source>
</evidence>
<keyword evidence="2" id="KW-0805">Transcription regulation</keyword>
<accession>A0ABM3HNE6</accession>
<keyword evidence="4" id="KW-0539">Nucleus</keyword>
<evidence type="ECO:0000313" key="7">
    <source>
        <dbReference type="Proteomes" id="UP000827889"/>
    </source>
</evidence>
<protein>
    <submittedName>
        <fullName evidence="8">Transcription factor EMB1444-like isoform X1</fullName>
    </submittedName>
</protein>
<dbReference type="Pfam" id="PF23176">
    <property type="entry name" value="bHLH_LHW"/>
    <property type="match status" value="1"/>
</dbReference>
<proteinExistence type="predicted"/>
<name>A0ABM3HNE6_9MYRT</name>
<dbReference type="GeneID" id="115749678"/>
<evidence type="ECO:0000256" key="5">
    <source>
        <dbReference type="SAM" id="MobiDB-lite"/>
    </source>
</evidence>
<evidence type="ECO:0000256" key="2">
    <source>
        <dbReference type="ARBA" id="ARBA00023015"/>
    </source>
</evidence>
<sequence>MGAYMHQLLKSLCSGSEWKYAVFWKLEHRARMVLTWEDAYYNSHGQTGLSKFKCSEETVDHSNNLGYSRDPLELALAKMSYYVHSLGEGIVGQVAASGKHQWLCPNLYLANDYLSSEDCDIWQTQCSAGIAAVLVMAVLPHGVLQLGSLNKVNEDVKLVSNIRDAFLSFQDSLLQLKSVPLSCSDNLLQQASSFMDGLVSEATSDCSGNLNGSKEEANICSPYPYIEKYIERSCRLPLSGSHQRAEVKVVHNHEQRPSTLENHIHENICNKKPFKEEPNLDGLNAILAPTISPFTENISSNCYLFENAFPAEEIGVDCPYLPLDQLGSSGQDRVRARGSDAISNELLQLPEMAQKDLGKRLEIDDNLEKSRRSFGFPSISELHEALGPAFSRMSAASIWEEDKTEAERAVQILEGISSSHSTNESDSEHLLEAVVAKVCQSGHENKNEGSFSSSLRSPMVSGRVPEASSSSLSKFTAHSLGYSFDQPYHTEGHGLHSSDRSLAMSSASISSSCQTSHSDLLERSLELAKNSKKRARPGENRRPRPRDRQLIQDRLKELRELVPSGSKCSIDALLERTIKHMLFLQSITKHADKLNKCAESKVSGPGLSIILYPSLRHNEPDVLGSSSNEQGSSWAVEVGSHLKIYSIMVENLSKKGQLLVEMMCEDCGHFLEIAEAIRSLGLTILKGVTEAHGEKIGICFVVEGQNNKNIHRMDVLWSLVQILQPKTST</sequence>
<reference evidence="8" key="1">
    <citation type="submission" date="2025-08" db="UniProtKB">
        <authorList>
            <consortium name="RefSeq"/>
        </authorList>
    </citation>
    <scope>IDENTIFICATION</scope>
    <source>
        <tissue evidence="8">Leaf</tissue>
    </source>
</reference>
<dbReference type="InterPro" id="IPR011598">
    <property type="entry name" value="bHLH_dom"/>
</dbReference>
<evidence type="ECO:0000256" key="1">
    <source>
        <dbReference type="ARBA" id="ARBA00004123"/>
    </source>
</evidence>
<dbReference type="Proteomes" id="UP000827889">
    <property type="component" value="Chromosome 7"/>
</dbReference>
<dbReference type="PANTHER" id="PTHR46196:SF1">
    <property type="entry name" value="TRANSCRIPTION FACTOR EMB1444-RELATED"/>
    <property type="match status" value="1"/>
</dbReference>
<comment type="subcellular location">
    <subcellularLocation>
        <location evidence="1">Nucleus</location>
    </subcellularLocation>
</comment>
<dbReference type="InterPro" id="IPR043561">
    <property type="entry name" value="LHW-like"/>
</dbReference>
<evidence type="ECO:0000256" key="4">
    <source>
        <dbReference type="ARBA" id="ARBA00023242"/>
    </source>
</evidence>
<keyword evidence="3" id="KW-0804">Transcription</keyword>
<dbReference type="PROSITE" id="PS50888">
    <property type="entry name" value="BHLH"/>
    <property type="match status" value="1"/>
</dbReference>
<keyword evidence="7" id="KW-1185">Reference proteome</keyword>
<gene>
    <name evidence="8" type="primary">LOC115749678</name>
</gene>
<feature type="domain" description="BHLH" evidence="6">
    <location>
        <begin position="535"/>
        <end position="584"/>
    </location>
</feature>
<evidence type="ECO:0000259" key="6">
    <source>
        <dbReference type="PROSITE" id="PS50888"/>
    </source>
</evidence>